<dbReference type="Pfam" id="PF20619">
    <property type="entry name" value="DUF6804"/>
    <property type="match status" value="1"/>
</dbReference>
<dbReference type="EMBL" id="BAABLP010000001">
    <property type="protein sequence ID" value="GAA4738500.1"/>
    <property type="molecule type" value="Genomic_DNA"/>
</dbReference>
<evidence type="ECO:0008006" key="4">
    <source>
        <dbReference type="Google" id="ProtNLM"/>
    </source>
</evidence>
<accession>A0ABP8YVB0</accession>
<gene>
    <name evidence="2" type="ORF">GCM10025783_06400</name>
</gene>
<evidence type="ECO:0000313" key="3">
    <source>
        <dbReference type="Proteomes" id="UP001500121"/>
    </source>
</evidence>
<proteinExistence type="predicted"/>
<protein>
    <recommendedName>
        <fullName evidence="4">Integral membrane protein</fullName>
    </recommendedName>
</protein>
<keyword evidence="3" id="KW-1185">Reference proteome</keyword>
<evidence type="ECO:0000313" key="2">
    <source>
        <dbReference type="EMBL" id="GAA4738500.1"/>
    </source>
</evidence>
<keyword evidence="1" id="KW-1133">Transmembrane helix</keyword>
<feature type="transmembrane region" description="Helical" evidence="1">
    <location>
        <begin position="104"/>
        <end position="123"/>
    </location>
</feature>
<feature type="transmembrane region" description="Helical" evidence="1">
    <location>
        <begin position="76"/>
        <end position="92"/>
    </location>
</feature>
<sequence length="127" mass="13725">MSGNRAQRRAAAARPTLENRYGSRGQRRALGPALIGALVLLGGLLLVGQESYLVIRFAVSILALITAVFVWQSRKWAWLPVPVVVAVLWNPVLPFDFSGQPFRVGHVVGAAALLLVGAVVRYTPPKD</sequence>
<evidence type="ECO:0000256" key="1">
    <source>
        <dbReference type="SAM" id="Phobius"/>
    </source>
</evidence>
<dbReference type="InterPro" id="IPR046548">
    <property type="entry name" value="DUF6804"/>
</dbReference>
<name>A0ABP8YVB0_9MICO</name>
<keyword evidence="1" id="KW-0472">Membrane</keyword>
<reference evidence="3" key="1">
    <citation type="journal article" date="2019" name="Int. J. Syst. Evol. Microbiol.">
        <title>The Global Catalogue of Microorganisms (GCM) 10K type strain sequencing project: providing services to taxonomists for standard genome sequencing and annotation.</title>
        <authorList>
            <consortium name="The Broad Institute Genomics Platform"/>
            <consortium name="The Broad Institute Genome Sequencing Center for Infectious Disease"/>
            <person name="Wu L."/>
            <person name="Ma J."/>
        </authorList>
    </citation>
    <scope>NUCLEOTIDE SEQUENCE [LARGE SCALE GENOMIC DNA]</scope>
    <source>
        <strain evidence="3">JCM 19015</strain>
    </source>
</reference>
<feature type="transmembrane region" description="Helical" evidence="1">
    <location>
        <begin position="29"/>
        <end position="47"/>
    </location>
</feature>
<feature type="transmembrane region" description="Helical" evidence="1">
    <location>
        <begin position="53"/>
        <end position="71"/>
    </location>
</feature>
<dbReference type="RefSeq" id="WP_345479492.1">
    <property type="nucleotide sequence ID" value="NZ_BAABLP010000001.1"/>
</dbReference>
<keyword evidence="1" id="KW-0812">Transmembrane</keyword>
<organism evidence="2 3">
    <name type="scientific">Amnibacterium soli</name>
    <dbReference type="NCBI Taxonomy" id="1282736"/>
    <lineage>
        <taxon>Bacteria</taxon>
        <taxon>Bacillati</taxon>
        <taxon>Actinomycetota</taxon>
        <taxon>Actinomycetes</taxon>
        <taxon>Micrococcales</taxon>
        <taxon>Microbacteriaceae</taxon>
        <taxon>Amnibacterium</taxon>
    </lineage>
</organism>
<comment type="caution">
    <text evidence="2">The sequence shown here is derived from an EMBL/GenBank/DDBJ whole genome shotgun (WGS) entry which is preliminary data.</text>
</comment>
<dbReference type="Proteomes" id="UP001500121">
    <property type="component" value="Unassembled WGS sequence"/>
</dbReference>